<organism evidence="4 5">
    <name type="scientific">Magnusiomyces paraingens</name>
    <dbReference type="NCBI Taxonomy" id="2606893"/>
    <lineage>
        <taxon>Eukaryota</taxon>
        <taxon>Fungi</taxon>
        <taxon>Dikarya</taxon>
        <taxon>Ascomycota</taxon>
        <taxon>Saccharomycotina</taxon>
        <taxon>Dipodascomycetes</taxon>
        <taxon>Dipodascales</taxon>
        <taxon>Dipodascaceae</taxon>
        <taxon>Magnusiomyces</taxon>
    </lineage>
</organism>
<evidence type="ECO:0000313" key="5">
    <source>
        <dbReference type="Proteomes" id="UP000398389"/>
    </source>
</evidence>
<proteinExistence type="inferred from homology"/>
<dbReference type="PRINTS" id="PR00081">
    <property type="entry name" value="GDHRDH"/>
</dbReference>
<evidence type="ECO:0000256" key="1">
    <source>
        <dbReference type="ARBA" id="ARBA00006484"/>
    </source>
</evidence>
<reference evidence="4 5" key="1">
    <citation type="submission" date="2019-09" db="EMBL/GenBank/DDBJ databases">
        <authorList>
            <person name="Brejova B."/>
        </authorList>
    </citation>
    <scope>NUCLEOTIDE SEQUENCE [LARGE SCALE GENOMIC DNA]</scope>
</reference>
<dbReference type="GeneID" id="43583897"/>
<dbReference type="Pfam" id="PF00106">
    <property type="entry name" value="adh_short"/>
    <property type="match status" value="1"/>
</dbReference>
<evidence type="ECO:0000256" key="3">
    <source>
        <dbReference type="ARBA" id="ARBA00023002"/>
    </source>
</evidence>
<sequence>MTLGTSPKDFNPNSLPFNDPEQIRKVAIVTGGNSGIGYYTVLHLFTHGWDVYLAARNPNKAAEAISKIKVEAESRKGELPARAVFGKIYFVQLDLSSLEKTKKGIAEFLSKESQLDLLVNNAGTLVLPIELNEDNLDVQIQTNHVGPVYLTISLLPLLLKSKCGPRVVFVSSLGHYFTDGPKDLGRVYKYAPGILSAWLRYSNSKLANIHATRALEKRYPSILWLAVHPGICTQTNINTFWTGLPIVGPIIGFFFNSLQNVVGISNEEGAYNSLFASLSPDLTFEENGAYFNPVGFETQTSKIASDPERIQYTWDWTIENIVNSGYLSLEEANKLGVSM</sequence>
<dbReference type="Proteomes" id="UP000398389">
    <property type="component" value="Unassembled WGS sequence"/>
</dbReference>
<comment type="similarity">
    <text evidence="1">Belongs to the short-chain dehydrogenases/reductases (SDR) family.</text>
</comment>
<accession>A0A5E8BYF5</accession>
<dbReference type="OrthoDB" id="191139at2759"/>
<gene>
    <name evidence="4" type="ORF">SAPINGB_P005082</name>
</gene>
<dbReference type="PANTHER" id="PTHR24320">
    <property type="entry name" value="RETINOL DEHYDROGENASE"/>
    <property type="match status" value="1"/>
</dbReference>
<dbReference type="InterPro" id="IPR036291">
    <property type="entry name" value="NAD(P)-bd_dom_sf"/>
</dbReference>
<evidence type="ECO:0000256" key="2">
    <source>
        <dbReference type="ARBA" id="ARBA00022857"/>
    </source>
</evidence>
<keyword evidence="5" id="KW-1185">Reference proteome</keyword>
<dbReference type="InterPro" id="IPR002347">
    <property type="entry name" value="SDR_fam"/>
</dbReference>
<dbReference type="Gene3D" id="3.40.50.720">
    <property type="entry name" value="NAD(P)-binding Rossmann-like Domain"/>
    <property type="match status" value="1"/>
</dbReference>
<dbReference type="AlphaFoldDB" id="A0A5E8BYF5"/>
<name>A0A5E8BYF5_9ASCO</name>
<dbReference type="RefSeq" id="XP_031855688.1">
    <property type="nucleotide sequence ID" value="XM_031999797.1"/>
</dbReference>
<evidence type="ECO:0000313" key="4">
    <source>
        <dbReference type="EMBL" id="VVT56473.1"/>
    </source>
</evidence>
<keyword evidence="3" id="KW-0560">Oxidoreductase</keyword>
<evidence type="ECO:0008006" key="6">
    <source>
        <dbReference type="Google" id="ProtNLM"/>
    </source>
</evidence>
<dbReference type="SUPFAM" id="SSF51735">
    <property type="entry name" value="NAD(P)-binding Rossmann-fold domains"/>
    <property type="match status" value="1"/>
</dbReference>
<dbReference type="GO" id="GO:0016491">
    <property type="term" value="F:oxidoreductase activity"/>
    <property type="evidence" value="ECO:0007669"/>
    <property type="project" value="UniProtKB-KW"/>
</dbReference>
<keyword evidence="2" id="KW-0521">NADP</keyword>
<protein>
    <recommendedName>
        <fullName evidence="6">NAD(P)-binding protein</fullName>
    </recommendedName>
</protein>
<dbReference type="PANTHER" id="PTHR24320:SF282">
    <property type="entry name" value="WW DOMAIN-CONTAINING OXIDOREDUCTASE"/>
    <property type="match status" value="1"/>
</dbReference>
<dbReference type="EMBL" id="CABVLU010000004">
    <property type="protein sequence ID" value="VVT56473.1"/>
    <property type="molecule type" value="Genomic_DNA"/>
</dbReference>